<comment type="caution">
    <text evidence="1">The sequence shown here is derived from an EMBL/GenBank/DDBJ whole genome shotgun (WGS) entry which is preliminary data.</text>
</comment>
<sequence length="1231" mass="135752">MAQPKGAVGQVYPNTLPSSNGIGPTITAPPGAVGVNRKKQKRRAKQAARQAEQHDVMQGSSGMVHGANMRNGQMPQPPGSLLHPDDEPLFDGDYGDSNSLEGEHGDELYYSDSDPQLYGEPYHPSMTNGHYAVPPGADPGGQKAKKKRRSKTGPPQGYAYHPPAGFPTSHAPPPPPPPPPLASSSLRSMARNSKNDQIWNTSTQEERERIKEFWLGLSEEDRKSLVKIEKEAVLRKMKEQQKHSCSCTVCGRKRTAIEEELEVLYDAYYEELEQYAPSTFMGPSNGTQQQHAYARSARQHYSSLPPHSVNSVIAPNVRQPSGSRIREILDDEEDEYDEEAEDEEYSEEYDDEDDYSEEEPLEPSHRHPANELFSFGQNLTVKDGILTVADDLLKNDGKKFIEMMEQLAERRMQREEDAHYAASGMHPSYHPSNHNHGAPLPEDEEDYDEEDEEYDEEYDEEDEEDEMDTMTEEQRMEEGRRMFQIFAARMFEQRVLQAYREKVAAERQQKLLEELEEEGQLDKQREAKRAREAQKKKEKKEKQKQAKAEEKARKDAEEAEKLAALRAEEERKQEEQRRRKEEQRKKKDAERKAQEEEKLRKEADRLKRQQDERTRQQEVERKAKEAKAAEKAAKEEAKRKEREDREVREREAREKKAHDEKQRKDMEAKIKAEKEARDKVDREAKAAQTAQIAPQQPQIAKRPSQPAIPLPPGLHPKQSSGFSSPHVQVATPVISKTPTPGKPRQSSQQDSHGSSPKTPAVGVATSKSISPSNAATQQPSAIVPKSILQKPQVSQPPHVTHTPQIMSPMHPIHPPPGMHPPGGFGAPPGMGFPHGQSPMMPGMAQRTPGPHNMPMFPPQSMSMGNQFRGFPPPNGMSMPPGIAPGMMPPLGRGFSPDPPPGFSQPIPGAGSTNQMPAYSAPRDGIMQPSTHSRVNSIEKPGFESPNVGPQTNPISRPAPIQRPSSVKPHEGNENRKSTNADVDDLSNALGSSALLDDTDEPIPAPGAGDPRRQSLASGFPRSSGMGFGGGLPPPANQPPRGMETYGLGLNPGGTWGSPNLPPFGAPNVNPGPNWGNPPNPGWSNGPFGMGMSQAQHRASVSRPVSVRLMVCEACRRLTASKAGTPDGFHEVGTIQQQIERIRNQNEAMVQTNEILDICETEGDAHNGGGNFTVKQDPVNPNRKIVKYDADGGMPGHGRPMSGLGEIGSPVPGHAIPGGFGNRGGFPGFSSL</sequence>
<keyword evidence="2" id="KW-1185">Reference proteome</keyword>
<evidence type="ECO:0000313" key="2">
    <source>
        <dbReference type="Proteomes" id="UP001186974"/>
    </source>
</evidence>
<name>A0ACC3DTR3_9PEZI</name>
<dbReference type="Proteomes" id="UP001186974">
    <property type="component" value="Unassembled WGS sequence"/>
</dbReference>
<evidence type="ECO:0000313" key="1">
    <source>
        <dbReference type="EMBL" id="KAK3079941.1"/>
    </source>
</evidence>
<gene>
    <name evidence="1" type="ORF">LTS18_003540</name>
</gene>
<organism evidence="1 2">
    <name type="scientific">Coniosporium uncinatum</name>
    <dbReference type="NCBI Taxonomy" id="93489"/>
    <lineage>
        <taxon>Eukaryota</taxon>
        <taxon>Fungi</taxon>
        <taxon>Dikarya</taxon>
        <taxon>Ascomycota</taxon>
        <taxon>Pezizomycotina</taxon>
        <taxon>Dothideomycetes</taxon>
        <taxon>Dothideomycetes incertae sedis</taxon>
        <taxon>Coniosporium</taxon>
    </lineage>
</organism>
<dbReference type="EMBL" id="JAWDJW010000834">
    <property type="protein sequence ID" value="KAK3079941.1"/>
    <property type="molecule type" value="Genomic_DNA"/>
</dbReference>
<proteinExistence type="predicted"/>
<reference evidence="1" key="1">
    <citation type="submission" date="2024-09" db="EMBL/GenBank/DDBJ databases">
        <title>Black Yeasts Isolated from many extreme environments.</title>
        <authorList>
            <person name="Coleine C."/>
            <person name="Stajich J.E."/>
            <person name="Selbmann L."/>
        </authorList>
    </citation>
    <scope>NUCLEOTIDE SEQUENCE</scope>
    <source>
        <strain evidence="1">CCFEE 5737</strain>
    </source>
</reference>
<protein>
    <submittedName>
        <fullName evidence="1">Uncharacterized protein</fullName>
    </submittedName>
</protein>
<accession>A0ACC3DTR3</accession>